<dbReference type="InterPro" id="IPR006172">
    <property type="entry name" value="DNA-dir_DNA_pol_B"/>
</dbReference>
<keyword evidence="7 20" id="KW-0235">DNA replication</keyword>
<dbReference type="GO" id="GO:0008296">
    <property type="term" value="F:3'-5'-DNA exonuclease activity"/>
    <property type="evidence" value="ECO:0007669"/>
    <property type="project" value="TreeGrafter"/>
</dbReference>
<keyword evidence="18 20" id="KW-0539">Nucleus</keyword>
<dbReference type="GO" id="GO:0006297">
    <property type="term" value="P:nucleotide-excision repair, DNA gap filling"/>
    <property type="evidence" value="ECO:0007669"/>
    <property type="project" value="TreeGrafter"/>
</dbReference>
<dbReference type="FunFam" id="1.10.287.690:FF:000001">
    <property type="entry name" value="DNA polymerase"/>
    <property type="match status" value="1"/>
</dbReference>
<evidence type="ECO:0000259" key="23">
    <source>
        <dbReference type="Pfam" id="PF03104"/>
    </source>
</evidence>
<keyword evidence="15 20" id="KW-0408">Iron</keyword>
<dbReference type="InterPro" id="IPR036397">
    <property type="entry name" value="RNaseH_sf"/>
</dbReference>
<keyword evidence="13" id="KW-0269">Exonuclease</keyword>
<evidence type="ECO:0000256" key="8">
    <source>
        <dbReference type="ARBA" id="ARBA00022722"/>
    </source>
</evidence>
<dbReference type="NCBIfam" id="TIGR00592">
    <property type="entry name" value="pol2"/>
    <property type="match status" value="1"/>
</dbReference>
<dbReference type="Gene3D" id="3.30.342.10">
    <property type="entry name" value="DNA Polymerase, chain B, domain 1"/>
    <property type="match status" value="1"/>
</dbReference>
<dbReference type="InterPro" id="IPR012337">
    <property type="entry name" value="RNaseH-like_sf"/>
</dbReference>
<comment type="similarity">
    <text evidence="3 20">Belongs to the DNA polymerase type-B family.</text>
</comment>
<dbReference type="InterPro" id="IPR006134">
    <property type="entry name" value="DNA-dir_DNA_pol_B_multi_dom"/>
</dbReference>
<evidence type="ECO:0000256" key="9">
    <source>
        <dbReference type="ARBA" id="ARBA00022723"/>
    </source>
</evidence>
<dbReference type="InterPro" id="IPR025687">
    <property type="entry name" value="Znf-C4pol"/>
</dbReference>
<evidence type="ECO:0000256" key="19">
    <source>
        <dbReference type="ARBA" id="ARBA00049244"/>
    </source>
</evidence>
<keyword evidence="8" id="KW-0540">Nuclease</keyword>
<evidence type="ECO:0000256" key="13">
    <source>
        <dbReference type="ARBA" id="ARBA00022839"/>
    </source>
</evidence>
<dbReference type="GO" id="GO:0045004">
    <property type="term" value="P:DNA replication proofreading"/>
    <property type="evidence" value="ECO:0007669"/>
    <property type="project" value="TreeGrafter"/>
</dbReference>
<evidence type="ECO:0000256" key="14">
    <source>
        <dbReference type="ARBA" id="ARBA00022932"/>
    </source>
</evidence>
<proteinExistence type="inferred from homology"/>
<evidence type="ECO:0000256" key="17">
    <source>
        <dbReference type="ARBA" id="ARBA00023125"/>
    </source>
</evidence>
<dbReference type="Gene3D" id="1.10.132.60">
    <property type="entry name" value="DNA polymerase family B, C-terminal domain"/>
    <property type="match status" value="1"/>
</dbReference>
<dbReference type="CDD" id="cd05533">
    <property type="entry name" value="POLBc_delta"/>
    <property type="match status" value="1"/>
</dbReference>
<dbReference type="Gene3D" id="3.30.420.10">
    <property type="entry name" value="Ribonuclease H-like superfamily/Ribonuclease H"/>
    <property type="match status" value="1"/>
</dbReference>
<dbReference type="SUPFAM" id="SSF53098">
    <property type="entry name" value="Ribonuclease H-like"/>
    <property type="match status" value="1"/>
</dbReference>
<comment type="caution">
    <text evidence="25">The sequence shown here is derived from an EMBL/GenBank/DDBJ whole genome shotgun (WGS) entry which is preliminary data.</text>
</comment>
<dbReference type="GO" id="GO:0051539">
    <property type="term" value="F:4 iron, 4 sulfur cluster binding"/>
    <property type="evidence" value="ECO:0007669"/>
    <property type="project" value="UniProtKB-KW"/>
</dbReference>
<dbReference type="PANTHER" id="PTHR10322:SF23">
    <property type="entry name" value="DNA POLYMERASE DELTA CATALYTIC SUBUNIT"/>
    <property type="match status" value="1"/>
</dbReference>
<keyword evidence="16 20" id="KW-0411">Iron-sulfur</keyword>
<evidence type="ECO:0000256" key="5">
    <source>
        <dbReference type="ARBA" id="ARBA00022679"/>
    </source>
</evidence>
<dbReference type="FunFam" id="3.30.420.10:FF:000004">
    <property type="entry name" value="DNA polymerase"/>
    <property type="match status" value="1"/>
</dbReference>
<dbReference type="EC" id="2.7.7.7" evidence="20"/>
<dbReference type="PANTHER" id="PTHR10322">
    <property type="entry name" value="DNA POLYMERASE CATALYTIC SUBUNIT"/>
    <property type="match status" value="1"/>
</dbReference>
<dbReference type="InterPro" id="IPR017964">
    <property type="entry name" value="DNA-dir_DNA_pol_B_CS"/>
</dbReference>
<accession>A0AAE0EUE2</accession>
<dbReference type="SUPFAM" id="SSF56672">
    <property type="entry name" value="DNA/RNA polymerases"/>
    <property type="match status" value="1"/>
</dbReference>
<evidence type="ECO:0000256" key="7">
    <source>
        <dbReference type="ARBA" id="ARBA00022705"/>
    </source>
</evidence>
<dbReference type="EMBL" id="LGRX02033497">
    <property type="protein sequence ID" value="KAK3241011.1"/>
    <property type="molecule type" value="Genomic_DNA"/>
</dbReference>
<evidence type="ECO:0000256" key="6">
    <source>
        <dbReference type="ARBA" id="ARBA00022695"/>
    </source>
</evidence>
<evidence type="ECO:0000256" key="11">
    <source>
        <dbReference type="ARBA" id="ARBA00022801"/>
    </source>
</evidence>
<dbReference type="SMART" id="SM00486">
    <property type="entry name" value="POLBc"/>
    <property type="match status" value="1"/>
</dbReference>
<feature type="domain" description="C4-type zinc-finger of DNA polymerase delta" evidence="24">
    <location>
        <begin position="1018"/>
        <end position="1089"/>
    </location>
</feature>
<dbReference type="InterPro" id="IPR043502">
    <property type="entry name" value="DNA/RNA_pol_sf"/>
</dbReference>
<protein>
    <recommendedName>
        <fullName evidence="20">DNA polymerase</fullName>
        <ecNumber evidence="20">2.7.7.7</ecNumber>
    </recommendedName>
</protein>
<gene>
    <name evidence="25" type="ORF">CYMTET_49186</name>
</gene>
<evidence type="ECO:0000256" key="18">
    <source>
        <dbReference type="ARBA" id="ARBA00023242"/>
    </source>
</evidence>
<evidence type="ECO:0000256" key="20">
    <source>
        <dbReference type="RuleBase" id="RU000442"/>
    </source>
</evidence>
<evidence type="ECO:0000259" key="24">
    <source>
        <dbReference type="Pfam" id="PF14260"/>
    </source>
</evidence>
<keyword evidence="14 20" id="KW-0239">DNA-directed DNA polymerase</keyword>
<feature type="domain" description="DNA-directed DNA polymerase family B exonuclease" evidence="23">
    <location>
        <begin position="222"/>
        <end position="314"/>
    </location>
</feature>
<feature type="domain" description="DNA-directed DNA polymerase family B multifunctional" evidence="22">
    <location>
        <begin position="547"/>
        <end position="981"/>
    </location>
</feature>
<evidence type="ECO:0000256" key="2">
    <source>
        <dbReference type="ARBA" id="ARBA00004123"/>
    </source>
</evidence>
<dbReference type="PRINTS" id="PR00106">
    <property type="entry name" value="DNAPOLB"/>
</dbReference>
<evidence type="ECO:0000313" key="25">
    <source>
        <dbReference type="EMBL" id="KAK3241011.1"/>
    </source>
</evidence>
<keyword evidence="6 20" id="KW-0548">Nucleotidyltransferase</keyword>
<dbReference type="InterPro" id="IPR006133">
    <property type="entry name" value="DNA-dir_DNA_pol_B_exonuc"/>
</dbReference>
<dbReference type="Proteomes" id="UP001190700">
    <property type="component" value="Unassembled WGS sequence"/>
</dbReference>
<evidence type="ECO:0000256" key="1">
    <source>
        <dbReference type="ARBA" id="ARBA00001966"/>
    </source>
</evidence>
<keyword evidence="5 20" id="KW-0808">Transferase</keyword>
<dbReference type="Pfam" id="PF00136">
    <property type="entry name" value="DNA_pol_B"/>
    <property type="match status" value="1"/>
</dbReference>
<dbReference type="Pfam" id="PF14260">
    <property type="entry name" value="zf-C4pol"/>
    <property type="match status" value="1"/>
</dbReference>
<keyword evidence="9 20" id="KW-0479">Metal-binding</keyword>
<evidence type="ECO:0000256" key="10">
    <source>
        <dbReference type="ARBA" id="ARBA00022771"/>
    </source>
</evidence>
<comment type="subcellular location">
    <subcellularLocation>
        <location evidence="2 20">Nucleus</location>
    </subcellularLocation>
</comment>
<evidence type="ECO:0000259" key="22">
    <source>
        <dbReference type="Pfam" id="PF00136"/>
    </source>
</evidence>
<name>A0AAE0EUE2_9CHLO</name>
<feature type="region of interest" description="Disordered" evidence="21">
    <location>
        <begin position="1"/>
        <end position="27"/>
    </location>
</feature>
<feature type="domain" description="DNA-directed DNA polymerase family B exonuclease" evidence="23">
    <location>
        <begin position="329"/>
        <end position="483"/>
    </location>
</feature>
<dbReference type="FunFam" id="3.30.342.10:FF:000003">
    <property type="entry name" value="DNA polymerase"/>
    <property type="match status" value="1"/>
</dbReference>
<dbReference type="GO" id="GO:0008270">
    <property type="term" value="F:zinc ion binding"/>
    <property type="evidence" value="ECO:0007669"/>
    <property type="project" value="UniProtKB-KW"/>
</dbReference>
<organism evidence="25 26">
    <name type="scientific">Cymbomonas tetramitiformis</name>
    <dbReference type="NCBI Taxonomy" id="36881"/>
    <lineage>
        <taxon>Eukaryota</taxon>
        <taxon>Viridiplantae</taxon>
        <taxon>Chlorophyta</taxon>
        <taxon>Pyramimonadophyceae</taxon>
        <taxon>Pyramimonadales</taxon>
        <taxon>Pyramimonadaceae</taxon>
        <taxon>Cymbomonas</taxon>
    </lineage>
</organism>
<dbReference type="InterPro" id="IPR042087">
    <property type="entry name" value="DNA_pol_B_thumb"/>
</dbReference>
<evidence type="ECO:0000256" key="15">
    <source>
        <dbReference type="ARBA" id="ARBA00023004"/>
    </source>
</evidence>
<keyword evidence="17 20" id="KW-0238">DNA-binding</keyword>
<dbReference type="Gene3D" id="1.10.287.690">
    <property type="entry name" value="Helix hairpin bin"/>
    <property type="match status" value="1"/>
</dbReference>
<keyword evidence="4 20" id="KW-0004">4Fe-4S</keyword>
<keyword evidence="26" id="KW-1185">Reference proteome</keyword>
<evidence type="ECO:0000256" key="12">
    <source>
        <dbReference type="ARBA" id="ARBA00022833"/>
    </source>
</evidence>
<dbReference type="GO" id="GO:0043625">
    <property type="term" value="C:delta DNA polymerase complex"/>
    <property type="evidence" value="ECO:0007669"/>
    <property type="project" value="TreeGrafter"/>
</dbReference>
<dbReference type="FunFam" id="1.10.132.60:FF:000001">
    <property type="entry name" value="DNA polymerase"/>
    <property type="match status" value="1"/>
</dbReference>
<dbReference type="GO" id="GO:0000166">
    <property type="term" value="F:nucleotide binding"/>
    <property type="evidence" value="ECO:0007669"/>
    <property type="project" value="InterPro"/>
</dbReference>
<dbReference type="PROSITE" id="PS00116">
    <property type="entry name" value="DNA_POLYMERASE_B"/>
    <property type="match status" value="1"/>
</dbReference>
<comment type="catalytic activity">
    <reaction evidence="19 20">
        <text>DNA(n) + a 2'-deoxyribonucleoside 5'-triphosphate = DNA(n+1) + diphosphate</text>
        <dbReference type="Rhea" id="RHEA:22508"/>
        <dbReference type="Rhea" id="RHEA-COMP:17339"/>
        <dbReference type="Rhea" id="RHEA-COMP:17340"/>
        <dbReference type="ChEBI" id="CHEBI:33019"/>
        <dbReference type="ChEBI" id="CHEBI:61560"/>
        <dbReference type="ChEBI" id="CHEBI:173112"/>
        <dbReference type="EC" id="2.7.7.7"/>
    </reaction>
</comment>
<sequence>MDAKRRFESSQGPNKRPFGGPTPVAPEFLSQEDDEMEEMFLDQSMAQIVDLQAPAVKDVSRWQRPPAPQLNLSTDKITFMQIDIDNIAGDAHPRLTPNTPGPVPIIRVFGVTKAGNSVCAHVHGFEPYFWIPAPAGFSPDDCNAFRQILNGAVGERATAKARTPVYIRRVEIHKKMSLLHYQPDGEQPFLKIVTQLPSHVATARGIVEKGIEVPGRGQQTFQTYESGVLYPLRFMVDCDIVGGNWVEAPAGCYQMHSPKTSHCQYEIDIRWDKLVSHPTEGDYQGMGKLRILSFDIECAGRKGHFPEPELSVCCAVFGGQGHFPEPELSGHFPEPEQDSVIQIASMVTVQGDKSPVIKNVMTLGTCAPIVGAEVLSFDDERDLLKHWSALVRESDPDLIIGYNIMNFDLWYLLQRAEALKVPEFPFFGRMKTCPVRMRDATFSSKAYGTRESKEFTIEGRVPFDLLQAIQRDHKLSSYSLNAVSAHFLGEQKEDVHHSAISELQAGDEQTRRRLAVYCLKDAYLPQRLLDKLLIIYNYIEMARVTGVPLQYLLARGQSIKVYSQLLRKARVKNLLAPHLPGGGSSQGDGVAYEGATVLDAKAGYYDKPIATLDFASLYPSIMMAHNLCYSTLVPPAMAKALDPAHYTKSPTGDVFMKAEKVKGILPEILEELLSARKRAKADMKKTDDPMLKAVLDGRQLALKVSANSVYGFTGATVGKLPCLEISASTTSFGRTMIEQTRNLVQEHYTVANGYENNAEVIYGDTDSVMVNFHCTELSESMRLGAEAAEVITKTFIQPIKLEFEKVYWPYLLISKKRYAGVIWTNPDKYDKIDTKGIETVRRDNCLLVKTLITTCLDKILIERNVQSAVEYVKSTIADLLMNRIDLSLLVVTKGLTQEAENYANKSAHAELAIKMRKRDPVTAPSVGDRIPYVIVKAVKGAKGYEKSEDPIYALEHNIPIDCHHYLEHYLTQPLIRIFEPIMKDVNTLFSGEHTRSISNPTPSADSGIMRFAKVQEKCKGCKTPLKKGEKTLCEHCQGNETDFFLESLSLVNQLEKQHNQLWTQCQRCQGSLTQDVLCTSRDCPIFYRRKKVYKDLSEAQKELKRFDW</sequence>
<dbReference type="Pfam" id="PF03104">
    <property type="entry name" value="DNA_pol_B_exo1"/>
    <property type="match status" value="2"/>
</dbReference>
<evidence type="ECO:0000256" key="16">
    <source>
        <dbReference type="ARBA" id="ARBA00023014"/>
    </source>
</evidence>
<dbReference type="InterPro" id="IPR023211">
    <property type="entry name" value="DNA_pol_palm_dom_sf"/>
</dbReference>
<reference evidence="25 26" key="1">
    <citation type="journal article" date="2015" name="Genome Biol. Evol.">
        <title>Comparative Genomics of a Bacterivorous Green Alga Reveals Evolutionary Causalities and Consequences of Phago-Mixotrophic Mode of Nutrition.</title>
        <authorList>
            <person name="Burns J.A."/>
            <person name="Paasch A."/>
            <person name="Narechania A."/>
            <person name="Kim E."/>
        </authorList>
    </citation>
    <scope>NUCLEOTIDE SEQUENCE [LARGE SCALE GENOMIC DNA]</scope>
    <source>
        <strain evidence="25 26">PLY_AMNH</strain>
    </source>
</reference>
<keyword evidence="11" id="KW-0378">Hydrolase</keyword>
<evidence type="ECO:0000256" key="4">
    <source>
        <dbReference type="ARBA" id="ARBA00022485"/>
    </source>
</evidence>
<keyword evidence="10 20" id="KW-0863">Zinc-finger</keyword>
<evidence type="ECO:0000313" key="26">
    <source>
        <dbReference type="Proteomes" id="UP001190700"/>
    </source>
</evidence>
<dbReference type="AlphaFoldDB" id="A0AAE0EUE2"/>
<dbReference type="GO" id="GO:0003677">
    <property type="term" value="F:DNA binding"/>
    <property type="evidence" value="ECO:0007669"/>
    <property type="project" value="UniProtKB-KW"/>
</dbReference>
<dbReference type="GO" id="GO:0003887">
    <property type="term" value="F:DNA-directed DNA polymerase activity"/>
    <property type="evidence" value="ECO:0007669"/>
    <property type="project" value="UniProtKB-KW"/>
</dbReference>
<keyword evidence="12 20" id="KW-0862">Zinc</keyword>
<dbReference type="GO" id="GO:0006287">
    <property type="term" value="P:base-excision repair, gap-filling"/>
    <property type="evidence" value="ECO:0007669"/>
    <property type="project" value="TreeGrafter"/>
</dbReference>
<comment type="cofactor">
    <cofactor evidence="1 20">
        <name>[4Fe-4S] cluster</name>
        <dbReference type="ChEBI" id="CHEBI:49883"/>
    </cofactor>
</comment>
<evidence type="ECO:0000256" key="3">
    <source>
        <dbReference type="ARBA" id="ARBA00005755"/>
    </source>
</evidence>
<dbReference type="Gene3D" id="3.90.1600.10">
    <property type="entry name" value="Palm domain of DNA polymerase"/>
    <property type="match status" value="1"/>
</dbReference>
<dbReference type="InterPro" id="IPR050240">
    <property type="entry name" value="DNA_pol_type-B"/>
</dbReference>
<dbReference type="CDD" id="cd05777">
    <property type="entry name" value="DNA_polB_delta_exo"/>
    <property type="match status" value="1"/>
</dbReference>
<evidence type="ECO:0000256" key="21">
    <source>
        <dbReference type="SAM" id="MobiDB-lite"/>
    </source>
</evidence>